<proteinExistence type="predicted"/>
<dbReference type="InterPro" id="IPR036038">
    <property type="entry name" value="Aminotransferase-like"/>
</dbReference>
<dbReference type="SUPFAM" id="SSF56322">
    <property type="entry name" value="ADC synthase"/>
    <property type="match status" value="1"/>
</dbReference>
<evidence type="ECO:0000313" key="3">
    <source>
        <dbReference type="Proteomes" id="UP000197215"/>
    </source>
</evidence>
<gene>
    <name evidence="2" type="ORF">SAMN06295916_1303</name>
</gene>
<keyword evidence="3" id="KW-1185">Reference proteome</keyword>
<dbReference type="Pfam" id="PF00425">
    <property type="entry name" value="Chorismate_bind"/>
    <property type="match status" value="1"/>
</dbReference>
<evidence type="ECO:0000313" key="2">
    <source>
        <dbReference type="EMBL" id="SNC71559.1"/>
    </source>
</evidence>
<evidence type="ECO:0000259" key="1">
    <source>
        <dbReference type="Pfam" id="PF00425"/>
    </source>
</evidence>
<name>A0A212U005_9BURK</name>
<dbReference type="InterPro" id="IPR005802">
    <property type="entry name" value="ADC_synth_comp_1"/>
</dbReference>
<dbReference type="InterPro" id="IPR001544">
    <property type="entry name" value="Aminotrans_IV"/>
</dbReference>
<dbReference type="GO" id="GO:0046820">
    <property type="term" value="F:4-amino-4-deoxychorismate synthase activity"/>
    <property type="evidence" value="ECO:0007669"/>
    <property type="project" value="TreeGrafter"/>
</dbReference>
<dbReference type="GO" id="GO:0016829">
    <property type="term" value="F:lyase activity"/>
    <property type="evidence" value="ECO:0007669"/>
    <property type="project" value="UniProtKB-KW"/>
</dbReference>
<sequence length="605" mass="67016">MSGSEHSSCTILLDDAHSKDSNPTSRLYQGPQETIVARNASELDAAFAKIESALRQKKYVVTCLSYELGEHLIGITPKISPTPWVQAWVFDSVQRLSGAEVQAWLSQQTSSEPKAPKVENCLPSTNSQAFEKSINTIKSLIESGDTYQVNHTYRIHGQLLGSPLRAYEVLRKKQPGPYGAYIQSAHGWVLSCSPEWFLQKQDQVLTTKPMKGTAKVGEVSSDELKNDSKNRAENLMIVDLLRNDLGKISIPGSVKVPELFEVNQHGDVLQMTSTISSTCKNDLSVKELLTAIFPCGSVTGAPKKRTMEIIQDLEDEPRGLYCGAIAWFDPSESEQVLGNLGMSVVIRTLEVNQDQSFTMGVGGGITIDSDAADEWHECQTKAAFLYSLSTSDEPIGLFETVRVENAQAAHLHLHIARLDKSAQHLNIQLNKDLAFRAINDLCTTLDPSLIYRLRIDLAENGQISLKATPITPLRSNLRLLWAKDILTENTVMQSSDQLLQHKVTRRKIYDHAWMKAEELGSFDALFTNELGFVTEGGRSNIFIKKNGQWLTPPSSSGCLPGVMREILLKDPAWGAIEKDITPNDVLNAEQIIFTNALRGIIKIEQ</sequence>
<dbReference type="InterPro" id="IPR019999">
    <property type="entry name" value="Anth_synth_I-like"/>
</dbReference>
<keyword evidence="2" id="KW-0456">Lyase</keyword>
<protein>
    <submittedName>
        <fullName evidence="2">Para-aminobenzoate synthetase / 4-amino-4-deoxychorismate lyase</fullName>
    </submittedName>
</protein>
<organism evidence="2 3">
    <name type="scientific">Polynucleobacter victoriensis</name>
    <dbReference type="NCBI Taxonomy" id="2049319"/>
    <lineage>
        <taxon>Bacteria</taxon>
        <taxon>Pseudomonadati</taxon>
        <taxon>Pseudomonadota</taxon>
        <taxon>Betaproteobacteria</taxon>
        <taxon>Burkholderiales</taxon>
        <taxon>Burkholderiaceae</taxon>
        <taxon>Polynucleobacter</taxon>
    </lineage>
</organism>
<dbReference type="OrthoDB" id="9803598at2"/>
<dbReference type="GO" id="GO:0000162">
    <property type="term" value="P:L-tryptophan biosynthetic process"/>
    <property type="evidence" value="ECO:0007669"/>
    <property type="project" value="TreeGrafter"/>
</dbReference>
<dbReference type="PANTHER" id="PTHR11236">
    <property type="entry name" value="AMINOBENZOATE/ANTHRANILATE SYNTHASE"/>
    <property type="match status" value="1"/>
</dbReference>
<dbReference type="RefSeq" id="WP_088813251.1">
    <property type="nucleotide sequence ID" value="NZ_FYEX01000002.1"/>
</dbReference>
<dbReference type="NCBIfam" id="TIGR00553">
    <property type="entry name" value="pabB"/>
    <property type="match status" value="1"/>
</dbReference>
<dbReference type="PANTHER" id="PTHR11236:SF50">
    <property type="entry name" value="AMINODEOXYCHORISMATE SYNTHASE COMPONENT 1"/>
    <property type="match status" value="1"/>
</dbReference>
<dbReference type="Proteomes" id="UP000197215">
    <property type="component" value="Unassembled WGS sequence"/>
</dbReference>
<reference evidence="2 3" key="1">
    <citation type="submission" date="2017-06" db="EMBL/GenBank/DDBJ databases">
        <authorList>
            <person name="Kim H.J."/>
            <person name="Triplett B.A."/>
        </authorList>
    </citation>
    <scope>NUCLEOTIDE SEQUENCE [LARGE SCALE GENOMIC DNA]</scope>
    <source>
        <strain evidence="2 3">MWH-VicM1</strain>
    </source>
</reference>
<accession>A0A212U005</accession>
<feature type="domain" description="Chorismate-utilising enzyme C-terminal" evidence="1">
    <location>
        <begin position="127"/>
        <end position="381"/>
    </location>
</feature>
<dbReference type="AlphaFoldDB" id="A0A212U005"/>
<dbReference type="Pfam" id="PF01063">
    <property type="entry name" value="Aminotran_4"/>
    <property type="match status" value="1"/>
</dbReference>
<dbReference type="Gene3D" id="3.30.470.10">
    <property type="match status" value="1"/>
</dbReference>
<dbReference type="SUPFAM" id="SSF56752">
    <property type="entry name" value="D-aminoacid aminotransferase-like PLP-dependent enzymes"/>
    <property type="match status" value="1"/>
</dbReference>
<dbReference type="EMBL" id="FYEX01000002">
    <property type="protein sequence ID" value="SNC71559.1"/>
    <property type="molecule type" value="Genomic_DNA"/>
</dbReference>
<dbReference type="InterPro" id="IPR043131">
    <property type="entry name" value="BCAT-like_N"/>
</dbReference>
<dbReference type="GO" id="GO:0009396">
    <property type="term" value="P:folic acid-containing compound biosynthetic process"/>
    <property type="evidence" value="ECO:0007669"/>
    <property type="project" value="InterPro"/>
</dbReference>
<dbReference type="InterPro" id="IPR043132">
    <property type="entry name" value="BCAT-like_C"/>
</dbReference>
<dbReference type="Gene3D" id="3.60.120.10">
    <property type="entry name" value="Anthranilate synthase"/>
    <property type="match status" value="1"/>
</dbReference>
<dbReference type="PRINTS" id="PR00095">
    <property type="entry name" value="ANTSNTHASEI"/>
</dbReference>
<dbReference type="InterPro" id="IPR015890">
    <property type="entry name" value="Chorismate_C"/>
</dbReference>
<dbReference type="Gene3D" id="3.20.10.10">
    <property type="entry name" value="D-amino Acid Aminotransferase, subunit A, domain 2"/>
    <property type="match status" value="1"/>
</dbReference>
<dbReference type="InterPro" id="IPR005801">
    <property type="entry name" value="ADC_synthase"/>
</dbReference>